<keyword evidence="6" id="KW-0863">Zinc-finger</keyword>
<reference evidence="10 11" key="1">
    <citation type="submission" date="2016-05" db="EMBL/GenBank/DDBJ databases">
        <title>Genome sequencing reveals origins of a unique bacterial endosymbiosis in the earliest lineages of terrestrial Fungi.</title>
        <authorList>
            <consortium name="DOE Joint Genome Institute"/>
            <person name="Uehling J."/>
            <person name="Gryganskyi A."/>
            <person name="Hameed K."/>
            <person name="Tschaplinski T."/>
            <person name="Misztal P."/>
            <person name="Wu S."/>
            <person name="Desiro A."/>
            <person name="Vande Pol N."/>
            <person name="Du Z.-Y."/>
            <person name="Zienkiewicz A."/>
            <person name="Zienkiewicz K."/>
            <person name="Morin E."/>
            <person name="Tisserant E."/>
            <person name="Splivallo R."/>
            <person name="Hainaut M."/>
            <person name="Henrissat B."/>
            <person name="Ohm R."/>
            <person name="Kuo A."/>
            <person name="Yan J."/>
            <person name="Lipzen A."/>
            <person name="Nolan M."/>
            <person name="Labutti K."/>
            <person name="Barry K."/>
            <person name="Goldstein A."/>
            <person name="Labbe J."/>
            <person name="Schadt C."/>
            <person name="Tuskan G."/>
            <person name="Grigoriev I."/>
            <person name="Martin F."/>
            <person name="Vilgalys R."/>
            <person name="Bonito G."/>
        </authorList>
    </citation>
    <scope>NUCLEOTIDE SEQUENCE [LARGE SCALE GENOMIC DNA]</scope>
    <source>
        <strain evidence="10 11">AG-77</strain>
    </source>
</reference>
<dbReference type="InterPro" id="IPR002867">
    <property type="entry name" value="IBR_dom"/>
</dbReference>
<dbReference type="PROSITE" id="PS51873">
    <property type="entry name" value="TRIAD"/>
    <property type="match status" value="1"/>
</dbReference>
<dbReference type="Pfam" id="PF01485">
    <property type="entry name" value="IBR"/>
    <property type="match status" value="1"/>
</dbReference>
<dbReference type="GO" id="GO:0016567">
    <property type="term" value="P:protein ubiquitination"/>
    <property type="evidence" value="ECO:0007669"/>
    <property type="project" value="InterPro"/>
</dbReference>
<evidence type="ECO:0000313" key="10">
    <source>
        <dbReference type="EMBL" id="OAQ34080.1"/>
    </source>
</evidence>
<dbReference type="EMBL" id="KV442018">
    <property type="protein sequence ID" value="OAQ34080.1"/>
    <property type="molecule type" value="Genomic_DNA"/>
</dbReference>
<name>A0A197K9B0_9FUNG</name>
<evidence type="ECO:0000256" key="8">
    <source>
        <dbReference type="ARBA" id="ARBA00022833"/>
    </source>
</evidence>
<dbReference type="Gene3D" id="3.30.40.10">
    <property type="entry name" value="Zinc/RING finger domain, C3HC4 (zinc finger)"/>
    <property type="match status" value="1"/>
</dbReference>
<evidence type="ECO:0000256" key="5">
    <source>
        <dbReference type="ARBA" id="ARBA00022737"/>
    </source>
</evidence>
<keyword evidence="8" id="KW-0862">Zinc</keyword>
<dbReference type="GO" id="GO:0061630">
    <property type="term" value="F:ubiquitin protein ligase activity"/>
    <property type="evidence" value="ECO:0007669"/>
    <property type="project" value="UniProtKB-EC"/>
</dbReference>
<evidence type="ECO:0000256" key="6">
    <source>
        <dbReference type="ARBA" id="ARBA00022771"/>
    </source>
</evidence>
<dbReference type="AlphaFoldDB" id="A0A197K9B0"/>
<evidence type="ECO:0000256" key="4">
    <source>
        <dbReference type="ARBA" id="ARBA00022723"/>
    </source>
</evidence>
<proteinExistence type="predicted"/>
<keyword evidence="11" id="KW-1185">Reference proteome</keyword>
<evidence type="ECO:0000256" key="1">
    <source>
        <dbReference type="ARBA" id="ARBA00001798"/>
    </source>
</evidence>
<dbReference type="CDD" id="cd22584">
    <property type="entry name" value="Rcat_RBR_unk"/>
    <property type="match status" value="1"/>
</dbReference>
<gene>
    <name evidence="10" type="ORF">K457DRAFT_14481</name>
</gene>
<dbReference type="PANTHER" id="PTHR11685">
    <property type="entry name" value="RBR FAMILY RING FINGER AND IBR DOMAIN-CONTAINING"/>
    <property type="match status" value="1"/>
</dbReference>
<dbReference type="STRING" id="1314771.A0A197K9B0"/>
<evidence type="ECO:0000256" key="2">
    <source>
        <dbReference type="ARBA" id="ARBA00012251"/>
    </source>
</evidence>
<dbReference type="Pfam" id="PF26200">
    <property type="entry name" value="Rcat_RNF216"/>
    <property type="match status" value="1"/>
</dbReference>
<comment type="catalytic activity">
    <reaction evidence="1">
        <text>[E2 ubiquitin-conjugating enzyme]-S-ubiquitinyl-L-cysteine + [acceptor protein]-L-lysine = [E2 ubiquitin-conjugating enzyme]-L-cysteine + [acceptor protein]-N(6)-ubiquitinyl-L-lysine.</text>
        <dbReference type="EC" id="2.3.2.31"/>
    </reaction>
</comment>
<evidence type="ECO:0000256" key="7">
    <source>
        <dbReference type="ARBA" id="ARBA00022786"/>
    </source>
</evidence>
<dbReference type="Gene3D" id="1.20.120.1750">
    <property type="match status" value="1"/>
</dbReference>
<accession>A0A197K9B0</accession>
<evidence type="ECO:0000259" key="9">
    <source>
        <dbReference type="PROSITE" id="PS51873"/>
    </source>
</evidence>
<evidence type="ECO:0000313" key="11">
    <source>
        <dbReference type="Proteomes" id="UP000078512"/>
    </source>
</evidence>
<keyword evidence="4" id="KW-0479">Metal-binding</keyword>
<dbReference type="SMART" id="SM00647">
    <property type="entry name" value="IBR"/>
    <property type="match status" value="2"/>
</dbReference>
<dbReference type="InterPro" id="IPR013083">
    <property type="entry name" value="Znf_RING/FYVE/PHD"/>
</dbReference>
<dbReference type="OrthoDB" id="442087at2759"/>
<feature type="domain" description="RING-type" evidence="9">
    <location>
        <begin position="135"/>
        <end position="331"/>
    </location>
</feature>
<protein>
    <recommendedName>
        <fullName evidence="2">RBR-type E3 ubiquitin transferase</fullName>
        <ecNumber evidence="2">2.3.2.31</ecNumber>
    </recommendedName>
</protein>
<dbReference type="Proteomes" id="UP000078512">
    <property type="component" value="Unassembled WGS sequence"/>
</dbReference>
<dbReference type="EC" id="2.3.2.31" evidence="2"/>
<keyword evidence="5" id="KW-0677">Repeat</keyword>
<dbReference type="GO" id="GO:0008270">
    <property type="term" value="F:zinc ion binding"/>
    <property type="evidence" value="ECO:0007669"/>
    <property type="project" value="UniProtKB-KW"/>
</dbReference>
<keyword evidence="7" id="KW-0833">Ubl conjugation pathway</keyword>
<dbReference type="SUPFAM" id="SSF57850">
    <property type="entry name" value="RING/U-box"/>
    <property type="match status" value="3"/>
</dbReference>
<dbReference type="InterPro" id="IPR031127">
    <property type="entry name" value="E3_UB_ligase_RBR"/>
</dbReference>
<keyword evidence="3" id="KW-0808">Transferase</keyword>
<evidence type="ECO:0000256" key="3">
    <source>
        <dbReference type="ARBA" id="ARBA00022679"/>
    </source>
</evidence>
<sequence length="331" mass="36559">MATITHSKSEAGSTNYHFLFDNRSSTSPSHARPITTATQAPAAYILKCGICLEDFEWFSLKDLPGYQGGPGNYNSIVTDALPLLPRIAKKPISILCGHAHNRNGCSRQRRIRFTSARFGGRRVLHEEQEILEATAASDADALFEPEKRVSLKLGCSLHTERDHAFCMECSARYIDMQVKAHVWPVVCPKEKCGEMVSAFAVEALLGDDAVKWHALGIEYAVKKKIYCPNLACGMLIDGELHDDTEPVDVHCPYCKKPFCAMCLASAHQGSNCDKRQDKLFENLADASQWRNCPACRQKIEKASGCNHISCRCGAHFCYVCGGIGTRCSQHG</sequence>
<dbReference type="InterPro" id="IPR044066">
    <property type="entry name" value="TRIAD_supradom"/>
</dbReference>
<organism evidence="10 11">
    <name type="scientific">Linnemannia elongata AG-77</name>
    <dbReference type="NCBI Taxonomy" id="1314771"/>
    <lineage>
        <taxon>Eukaryota</taxon>
        <taxon>Fungi</taxon>
        <taxon>Fungi incertae sedis</taxon>
        <taxon>Mucoromycota</taxon>
        <taxon>Mortierellomycotina</taxon>
        <taxon>Mortierellomycetes</taxon>
        <taxon>Mortierellales</taxon>
        <taxon>Mortierellaceae</taxon>
        <taxon>Linnemannia</taxon>
    </lineage>
</organism>